<reference evidence="1 2" key="1">
    <citation type="submission" date="2017-04" db="EMBL/GenBank/DDBJ databases">
        <authorList>
            <person name="Afonso C.L."/>
            <person name="Miller P.J."/>
            <person name="Scott M.A."/>
            <person name="Spackman E."/>
            <person name="Goraichik I."/>
            <person name="Dimitrov K.M."/>
            <person name="Suarez D.L."/>
            <person name="Swayne D.E."/>
        </authorList>
    </citation>
    <scope>NUCLEOTIDE SEQUENCE [LARGE SCALE GENOMIC DNA]</scope>
    <source>
        <strain evidence="1 2">DSM 5090</strain>
    </source>
</reference>
<dbReference type="STRING" id="112901.SAMN04488500_102306"/>
<gene>
    <name evidence="1" type="ORF">SAMN04488500_102306</name>
</gene>
<dbReference type="EMBL" id="FWXI01000002">
    <property type="protein sequence ID" value="SMC41154.1"/>
    <property type="molecule type" value="Genomic_DNA"/>
</dbReference>
<organism evidence="1 2">
    <name type="scientific">Sporomusa malonica</name>
    <dbReference type="NCBI Taxonomy" id="112901"/>
    <lineage>
        <taxon>Bacteria</taxon>
        <taxon>Bacillati</taxon>
        <taxon>Bacillota</taxon>
        <taxon>Negativicutes</taxon>
        <taxon>Selenomonadales</taxon>
        <taxon>Sporomusaceae</taxon>
        <taxon>Sporomusa</taxon>
    </lineage>
</organism>
<dbReference type="RefSeq" id="WP_084574265.1">
    <property type="nucleotide sequence ID" value="NZ_CP155572.1"/>
</dbReference>
<name>A0A1W1YYD9_9FIRM</name>
<dbReference type="AlphaFoldDB" id="A0A1W1YYD9"/>
<sequence>MPKGYLLRCSDCGYLYQCEHELIECLNKNVCEHCGSSDMEVIQQDEGRFGCTSRLNTHVVNTASYVDHPKPVQTSPKA</sequence>
<evidence type="ECO:0000313" key="2">
    <source>
        <dbReference type="Proteomes" id="UP000192738"/>
    </source>
</evidence>
<protein>
    <submittedName>
        <fullName evidence="1">Uncharacterized protein</fullName>
    </submittedName>
</protein>
<keyword evidence="2" id="KW-1185">Reference proteome</keyword>
<accession>A0A1W1YYD9</accession>
<dbReference type="Proteomes" id="UP000192738">
    <property type="component" value="Unassembled WGS sequence"/>
</dbReference>
<evidence type="ECO:0000313" key="1">
    <source>
        <dbReference type="EMBL" id="SMC41154.1"/>
    </source>
</evidence>
<dbReference type="OrthoDB" id="1683533at2"/>
<proteinExistence type="predicted"/>